<gene>
    <name evidence="6" type="ORF">COC42_17055</name>
</gene>
<dbReference type="Gene3D" id="3.40.50.10330">
    <property type="entry name" value="Probable inorganic polyphosphate/atp-NAD kinase, domain 1"/>
    <property type="match status" value="1"/>
</dbReference>
<dbReference type="OrthoDB" id="142078at2"/>
<keyword evidence="3 6" id="KW-0418">Kinase</keyword>
<comment type="caution">
    <text evidence="6">The sequence shown here is derived from an EMBL/GenBank/DDBJ whole genome shotgun (WGS) entry which is preliminary data.</text>
</comment>
<evidence type="ECO:0000256" key="3">
    <source>
        <dbReference type="ARBA" id="ARBA00022777"/>
    </source>
</evidence>
<dbReference type="Pfam" id="PF19279">
    <property type="entry name" value="YegS_C"/>
    <property type="match status" value="1"/>
</dbReference>
<organism evidence="6 7">
    <name type="scientific">Sphingomonas spermidinifaciens</name>
    <dbReference type="NCBI Taxonomy" id="1141889"/>
    <lineage>
        <taxon>Bacteria</taxon>
        <taxon>Pseudomonadati</taxon>
        <taxon>Pseudomonadota</taxon>
        <taxon>Alphaproteobacteria</taxon>
        <taxon>Sphingomonadales</taxon>
        <taxon>Sphingomonadaceae</taxon>
        <taxon>Sphingomonas</taxon>
    </lineage>
</organism>
<keyword evidence="7" id="KW-1185">Reference proteome</keyword>
<dbReference type="SMART" id="SM00046">
    <property type="entry name" value="DAGKc"/>
    <property type="match status" value="1"/>
</dbReference>
<name>A0A2A4B1H0_9SPHN</name>
<dbReference type="EMBL" id="NWMW01000003">
    <property type="protein sequence ID" value="PCD01805.1"/>
    <property type="molecule type" value="Genomic_DNA"/>
</dbReference>
<dbReference type="InterPro" id="IPR045540">
    <property type="entry name" value="YegS/DAGK_C"/>
</dbReference>
<accession>A0A2A4B1H0</accession>
<evidence type="ECO:0000313" key="7">
    <source>
        <dbReference type="Proteomes" id="UP000218366"/>
    </source>
</evidence>
<keyword evidence="4" id="KW-0067">ATP-binding</keyword>
<keyword evidence="2" id="KW-0547">Nucleotide-binding</keyword>
<dbReference type="GO" id="GO:0005524">
    <property type="term" value="F:ATP binding"/>
    <property type="evidence" value="ECO:0007669"/>
    <property type="project" value="UniProtKB-KW"/>
</dbReference>
<dbReference type="PROSITE" id="PS50146">
    <property type="entry name" value="DAGK"/>
    <property type="match status" value="1"/>
</dbReference>
<evidence type="ECO:0000256" key="4">
    <source>
        <dbReference type="ARBA" id="ARBA00022840"/>
    </source>
</evidence>
<proteinExistence type="predicted"/>
<keyword evidence="1" id="KW-0808">Transferase</keyword>
<reference evidence="6 7" key="1">
    <citation type="submission" date="2017-09" db="EMBL/GenBank/DDBJ databases">
        <title>Sphingomonas spermidinifaciens 9NM-10, whole genome shotgun sequence.</title>
        <authorList>
            <person name="Feng G."/>
            <person name="Zhu H."/>
        </authorList>
    </citation>
    <scope>NUCLEOTIDE SEQUENCE [LARGE SCALE GENOMIC DNA]</scope>
    <source>
        <strain evidence="6 7">9NM-10</strain>
    </source>
</reference>
<dbReference type="InterPro" id="IPR050187">
    <property type="entry name" value="Lipid_Phosphate_FormReg"/>
</dbReference>
<protein>
    <submittedName>
        <fullName evidence="6">Diacylglycerol kinase</fullName>
    </submittedName>
</protein>
<dbReference type="GO" id="GO:0016301">
    <property type="term" value="F:kinase activity"/>
    <property type="evidence" value="ECO:0007669"/>
    <property type="project" value="UniProtKB-KW"/>
</dbReference>
<evidence type="ECO:0000259" key="5">
    <source>
        <dbReference type="PROSITE" id="PS50146"/>
    </source>
</evidence>
<dbReference type="AlphaFoldDB" id="A0A2A4B1H0"/>
<evidence type="ECO:0000313" key="6">
    <source>
        <dbReference type="EMBL" id="PCD01805.1"/>
    </source>
</evidence>
<dbReference type="SUPFAM" id="SSF111331">
    <property type="entry name" value="NAD kinase/diacylglycerol kinase-like"/>
    <property type="match status" value="1"/>
</dbReference>
<evidence type="ECO:0000256" key="1">
    <source>
        <dbReference type="ARBA" id="ARBA00022679"/>
    </source>
</evidence>
<dbReference type="InterPro" id="IPR017438">
    <property type="entry name" value="ATP-NAD_kinase_N"/>
</dbReference>
<evidence type="ECO:0000256" key="2">
    <source>
        <dbReference type="ARBA" id="ARBA00022741"/>
    </source>
</evidence>
<sequence>MERSNRPVPKVAVLIVNAHSRKGEALCSAAKQKLEAAGITLTAAHAVKDPGKLDAIVAGAVRSGAPMVVIGGGDGSLARLVRHVAGTDCVFAVLPLGTANSFARTLALPLDLDGAVETIAAGQLRRIDLGRIEDHYFVNAAALGLSPMIGDTVPHKLKRYLGRFGYLGWAIWCLTRFRPFRLTVEDAKGEHRTWASEVRIFNGRFHGGVELIETTDVDSGDLVIQAVTGRSLWRLAFDWYAKVVRLKSRSANTIEFRGRELRLRTRPRQKISIDGECLARTPVTIRVAQAAVDVVVPSAPSMA</sequence>
<dbReference type="InterPro" id="IPR001206">
    <property type="entry name" value="Diacylglycerol_kinase_cat_dom"/>
</dbReference>
<feature type="domain" description="DAGKc" evidence="5">
    <location>
        <begin position="7"/>
        <end position="136"/>
    </location>
</feature>
<dbReference type="Proteomes" id="UP000218366">
    <property type="component" value="Unassembled WGS sequence"/>
</dbReference>
<dbReference type="Pfam" id="PF00781">
    <property type="entry name" value="DAGK_cat"/>
    <property type="match status" value="1"/>
</dbReference>
<dbReference type="PANTHER" id="PTHR12358">
    <property type="entry name" value="SPHINGOSINE KINASE"/>
    <property type="match status" value="1"/>
</dbReference>
<dbReference type="GO" id="GO:0005886">
    <property type="term" value="C:plasma membrane"/>
    <property type="evidence" value="ECO:0007669"/>
    <property type="project" value="TreeGrafter"/>
</dbReference>
<dbReference type="InterPro" id="IPR016064">
    <property type="entry name" value="NAD/diacylglycerol_kinase_sf"/>
</dbReference>
<dbReference type="Gene3D" id="2.60.200.40">
    <property type="match status" value="1"/>
</dbReference>
<dbReference type="PANTHER" id="PTHR12358:SF106">
    <property type="entry name" value="LIPID KINASE YEGS"/>
    <property type="match status" value="1"/>
</dbReference>